<evidence type="ECO:0000313" key="1">
    <source>
        <dbReference type="EMBL" id="MBX20476.1"/>
    </source>
</evidence>
<name>A0A2P2LR87_RHIMU</name>
<dbReference type="AlphaFoldDB" id="A0A2P2LR87"/>
<proteinExistence type="predicted"/>
<organism evidence="1">
    <name type="scientific">Rhizophora mucronata</name>
    <name type="common">Asiatic mangrove</name>
    <dbReference type="NCBI Taxonomy" id="61149"/>
    <lineage>
        <taxon>Eukaryota</taxon>
        <taxon>Viridiplantae</taxon>
        <taxon>Streptophyta</taxon>
        <taxon>Embryophyta</taxon>
        <taxon>Tracheophyta</taxon>
        <taxon>Spermatophyta</taxon>
        <taxon>Magnoliopsida</taxon>
        <taxon>eudicotyledons</taxon>
        <taxon>Gunneridae</taxon>
        <taxon>Pentapetalae</taxon>
        <taxon>rosids</taxon>
        <taxon>fabids</taxon>
        <taxon>Malpighiales</taxon>
        <taxon>Rhizophoraceae</taxon>
        <taxon>Rhizophora</taxon>
    </lineage>
</organism>
<accession>A0A2P2LR87</accession>
<protein>
    <submittedName>
        <fullName evidence="1">SOS1</fullName>
    </submittedName>
</protein>
<reference evidence="1" key="1">
    <citation type="submission" date="2018-02" db="EMBL/GenBank/DDBJ databases">
        <title>Rhizophora mucronata_Transcriptome.</title>
        <authorList>
            <person name="Meera S.P."/>
            <person name="Sreeshan A."/>
            <person name="Augustine A."/>
        </authorList>
    </citation>
    <scope>NUCLEOTIDE SEQUENCE</scope>
    <source>
        <tissue evidence="1">Leaf</tissue>
    </source>
</reference>
<dbReference type="EMBL" id="GGEC01039992">
    <property type="protein sequence ID" value="MBX20476.1"/>
    <property type="molecule type" value="Transcribed_RNA"/>
</dbReference>
<sequence>MSSYIHISPTQECQVIYSQSEKEINRDSRNNTHHSSMIPPQLLYSIFCLHQALSIKQQLPQDQ</sequence>